<reference evidence="2" key="1">
    <citation type="submission" date="2011-08" db="EMBL/GenBank/DDBJ databases">
        <title>The draft genome of Latimeria chalumnae.</title>
        <authorList>
            <person name="Di Palma F."/>
            <person name="Alfoldi J."/>
            <person name="Johnson J."/>
            <person name="Berlin A."/>
            <person name="Gnerre S."/>
            <person name="Jaffe D."/>
            <person name="MacCallum I."/>
            <person name="Young S."/>
            <person name="Walker B.J."/>
            <person name="Lander E."/>
            <person name="Lindblad-Toh K."/>
        </authorList>
    </citation>
    <scope>NUCLEOTIDE SEQUENCE [LARGE SCALE GENOMIC DNA]</scope>
    <source>
        <strain evidence="2">Wild caught</strain>
    </source>
</reference>
<protein>
    <submittedName>
        <fullName evidence="1">Uncharacterized protein</fullName>
    </submittedName>
</protein>
<evidence type="ECO:0000313" key="2">
    <source>
        <dbReference type="Proteomes" id="UP000008672"/>
    </source>
</evidence>
<reference evidence="1" key="3">
    <citation type="submission" date="2025-09" db="UniProtKB">
        <authorList>
            <consortium name="Ensembl"/>
        </authorList>
    </citation>
    <scope>IDENTIFICATION</scope>
</reference>
<dbReference type="Ensembl" id="ENSLACT00000001754.1">
    <property type="protein sequence ID" value="ENSLACP00000001741.1"/>
    <property type="gene ID" value="ENSLACG00000001555.1"/>
</dbReference>
<name>H2ZWH0_LATCH</name>
<organism evidence="1 2">
    <name type="scientific">Latimeria chalumnae</name>
    <name type="common">Coelacanth</name>
    <dbReference type="NCBI Taxonomy" id="7897"/>
    <lineage>
        <taxon>Eukaryota</taxon>
        <taxon>Metazoa</taxon>
        <taxon>Chordata</taxon>
        <taxon>Craniata</taxon>
        <taxon>Vertebrata</taxon>
        <taxon>Euteleostomi</taxon>
        <taxon>Coelacanthiformes</taxon>
        <taxon>Coelacanthidae</taxon>
        <taxon>Latimeria</taxon>
    </lineage>
</organism>
<sequence>ITVPTLIPAPITGVEFLKGSHFQLNENPSVTQSCQKSMMKTHYIPFSGYLKPAIIPPPKPADIFHPENKIYERISETSQAYSERHDATNAAVPASSFFATHFKMHSDPSLRKVSSSYNVDYTAPGLALGMTGNKLGSFIYKSSLSCGDRKNVRWPLSSYRSSYPGYDKMTHPVQKAPSMHLGGAPTIKGDIQHLSGTITTHKAEFYDRR</sequence>
<dbReference type="Pfam" id="PF15373">
    <property type="entry name" value="SAXO5-like"/>
    <property type="match status" value="1"/>
</dbReference>
<dbReference type="PANTHER" id="PTHR34828">
    <property type="entry name" value="TESTIS-EXPRESSED PROTEIN 45"/>
    <property type="match status" value="1"/>
</dbReference>
<dbReference type="PANTHER" id="PTHR34828:SF1">
    <property type="entry name" value="TESTIS-EXPRESSED PROTEIN 45"/>
    <property type="match status" value="1"/>
</dbReference>
<dbReference type="Proteomes" id="UP000008672">
    <property type="component" value="Unassembled WGS sequence"/>
</dbReference>
<proteinExistence type="predicted"/>
<accession>H2ZWH0</accession>
<keyword evidence="2" id="KW-1185">Reference proteome</keyword>
<dbReference type="OMA" id="YSERHDA"/>
<dbReference type="GeneTree" id="ENSGT00730000113192"/>
<dbReference type="InParanoid" id="H2ZWH0"/>
<reference evidence="1" key="2">
    <citation type="submission" date="2025-08" db="UniProtKB">
        <authorList>
            <consortium name="Ensembl"/>
        </authorList>
    </citation>
    <scope>IDENTIFICATION</scope>
</reference>
<evidence type="ECO:0000313" key="1">
    <source>
        <dbReference type="Ensembl" id="ENSLACP00000001741.1"/>
    </source>
</evidence>
<dbReference type="EMBL" id="AFYH01190463">
    <property type="status" value="NOT_ANNOTATED_CDS"/>
    <property type="molecule type" value="Genomic_DNA"/>
</dbReference>
<dbReference type="AlphaFoldDB" id="H2ZWH0"/>
<dbReference type="HOGENOM" id="CLU_1318060_0_0_1"/>
<dbReference type="InterPro" id="IPR028001">
    <property type="entry name" value="SAXO5"/>
</dbReference>